<proteinExistence type="predicted"/>
<dbReference type="GO" id="GO:0008713">
    <property type="term" value="F:ADP-heptose-lipopolysaccharide heptosyltransferase activity"/>
    <property type="evidence" value="ECO:0007669"/>
    <property type="project" value="TreeGrafter"/>
</dbReference>
<keyword evidence="4" id="KW-1185">Reference proteome</keyword>
<dbReference type="RefSeq" id="WP_155931793.1">
    <property type="nucleotide sequence ID" value="NZ_WODC01000001.1"/>
</dbReference>
<dbReference type="Proteomes" id="UP000461162">
    <property type="component" value="Unassembled WGS sequence"/>
</dbReference>
<dbReference type="Pfam" id="PF01075">
    <property type="entry name" value="Glyco_transf_9"/>
    <property type="match status" value="1"/>
</dbReference>
<dbReference type="CDD" id="cd03789">
    <property type="entry name" value="GT9_LPS_heptosyltransferase"/>
    <property type="match status" value="1"/>
</dbReference>
<keyword evidence="2 3" id="KW-0808">Transferase</keyword>
<evidence type="ECO:0000256" key="1">
    <source>
        <dbReference type="ARBA" id="ARBA00022676"/>
    </source>
</evidence>
<evidence type="ECO:0000313" key="3">
    <source>
        <dbReference type="EMBL" id="MUM76299.1"/>
    </source>
</evidence>
<keyword evidence="1" id="KW-0328">Glycosyltransferase</keyword>
<evidence type="ECO:0000256" key="2">
    <source>
        <dbReference type="ARBA" id="ARBA00022679"/>
    </source>
</evidence>
<evidence type="ECO:0000313" key="4">
    <source>
        <dbReference type="Proteomes" id="UP000461162"/>
    </source>
</evidence>
<organism evidence="3 4">
    <name type="scientific">Pseudodesulfovibrio alkaliphilus</name>
    <dbReference type="NCBI Taxonomy" id="2661613"/>
    <lineage>
        <taxon>Bacteria</taxon>
        <taxon>Pseudomonadati</taxon>
        <taxon>Thermodesulfobacteriota</taxon>
        <taxon>Desulfovibrionia</taxon>
        <taxon>Desulfovibrionales</taxon>
        <taxon>Desulfovibrionaceae</taxon>
    </lineage>
</organism>
<dbReference type="PANTHER" id="PTHR30160">
    <property type="entry name" value="TETRAACYLDISACCHARIDE 4'-KINASE-RELATED"/>
    <property type="match status" value="1"/>
</dbReference>
<dbReference type="InterPro" id="IPR051199">
    <property type="entry name" value="LPS_LOS_Heptosyltrfase"/>
</dbReference>
<protein>
    <submittedName>
        <fullName evidence="3">Glycosyltransferase family 9 protein</fullName>
    </submittedName>
</protein>
<dbReference type="AlphaFoldDB" id="A0A7K1KJR6"/>
<accession>A0A7K1KJR6</accession>
<dbReference type="SUPFAM" id="SSF53756">
    <property type="entry name" value="UDP-Glycosyltransferase/glycogen phosphorylase"/>
    <property type="match status" value="1"/>
</dbReference>
<sequence length="339" mass="37314">MKSSSAAMPGVVFRLGHLGDVALTTGVLAHWHAVRGDTFVFVTRTANAPLFDNHPAVVRVVGLEDRHLRDAWPATARELAREFARHELIDLHGTLRSRVLGWLWRGPVRRYPKQGITRRLFGLSRLDRLRIKLEATTVPQRYALARDSDAPEAAVITPRLFLTEAELAGADERLTGMNRHKPRIALHPYATHPAKQWPRGHWQELTRLLTAAGMGWFVVGRDAAPLVRDNRRDYTNATSLRETCALMARADLLITADSGPMHLAGGVGTPAAALFGPTVRAWGFFPAGAHDRIIEADLDCRPCSLHGGKPCAKAQACLTTIRPEAVMAVVRQMLAGKKA</sequence>
<dbReference type="EMBL" id="WODC01000001">
    <property type="protein sequence ID" value="MUM76299.1"/>
    <property type="molecule type" value="Genomic_DNA"/>
</dbReference>
<reference evidence="3 4" key="1">
    <citation type="submission" date="2019-11" db="EMBL/GenBank/DDBJ databases">
        <title>Pseudodesulfovibrio alkaliphilus, sp. nov., an alkaliphilic sulfate-reducing bacteria from mud volcano of Taman peninsula, Russia.</title>
        <authorList>
            <person name="Frolova A."/>
            <person name="Merkel A.Y."/>
            <person name="Slobodkin A.I."/>
        </authorList>
    </citation>
    <scope>NUCLEOTIDE SEQUENCE [LARGE SCALE GENOMIC DNA]</scope>
    <source>
        <strain evidence="3 4">F-1</strain>
    </source>
</reference>
<dbReference type="GO" id="GO:0009244">
    <property type="term" value="P:lipopolysaccharide core region biosynthetic process"/>
    <property type="evidence" value="ECO:0007669"/>
    <property type="project" value="TreeGrafter"/>
</dbReference>
<dbReference type="InterPro" id="IPR002201">
    <property type="entry name" value="Glyco_trans_9"/>
</dbReference>
<dbReference type="GO" id="GO:0005829">
    <property type="term" value="C:cytosol"/>
    <property type="evidence" value="ECO:0007669"/>
    <property type="project" value="TreeGrafter"/>
</dbReference>
<dbReference type="PANTHER" id="PTHR30160:SF22">
    <property type="entry name" value="LIPOPOLYSACCHARIDE CORE BIOSYNTHESIS PROTEIN"/>
    <property type="match status" value="1"/>
</dbReference>
<gene>
    <name evidence="3" type="ORF">GKC30_01475</name>
</gene>
<name>A0A7K1KJR6_9BACT</name>
<dbReference type="Gene3D" id="3.40.50.2000">
    <property type="entry name" value="Glycogen Phosphorylase B"/>
    <property type="match status" value="2"/>
</dbReference>
<comment type="caution">
    <text evidence="3">The sequence shown here is derived from an EMBL/GenBank/DDBJ whole genome shotgun (WGS) entry which is preliminary data.</text>
</comment>